<evidence type="ECO:0000313" key="2">
    <source>
        <dbReference type="EMBL" id="KAF8388370.1"/>
    </source>
</evidence>
<feature type="domain" description="F-box" evidence="1">
    <location>
        <begin position="9"/>
        <end position="49"/>
    </location>
</feature>
<dbReference type="OMA" id="KYNTINQ"/>
<dbReference type="Gene3D" id="1.20.1280.50">
    <property type="match status" value="1"/>
</dbReference>
<dbReference type="SMART" id="SM00256">
    <property type="entry name" value="FBOX"/>
    <property type="match status" value="1"/>
</dbReference>
<dbReference type="PANTHER" id="PTHR32278">
    <property type="entry name" value="F-BOX DOMAIN-CONTAINING PROTEIN"/>
    <property type="match status" value="1"/>
</dbReference>
<dbReference type="PANTHER" id="PTHR32278:SF111">
    <property type="entry name" value="F-BOX PROTEIN PP2-B12-RELATED"/>
    <property type="match status" value="1"/>
</dbReference>
<dbReference type="OrthoDB" id="3219396at2759"/>
<dbReference type="InterPro" id="IPR036047">
    <property type="entry name" value="F-box-like_dom_sf"/>
</dbReference>
<sequence>MEGGSLKGIPEGCKSKILSFTSPRDVCRSSLVSSNFRSAGESDIIWEKFLPSDYQDIISSSVSPSPVVFCSKKDLYFRLCDSPILIDGGNKSFALDKLSGKKCYMVGARELSIAFGDTQFSEVAELQRARWLEIRGKMETQMLSPRTTYAAYLVFKFLEGAYGFDSPPAEVSVRFVEGGEAENSARPVYLDPHDGSRVRFQLVQQRRGVYDRSIRHVLRRSPASVSRQQDGQFPRARGDGWMEIEMGEFINDSGEDGEVEMSLMEVVAEGEFASVATDVLTVVDFGKKLLCFHSFMYRFHLRPFAPF</sequence>
<protein>
    <recommendedName>
        <fullName evidence="1">F-box domain-containing protein</fullName>
    </recommendedName>
</protein>
<gene>
    <name evidence="2" type="ORF">HHK36_027036</name>
</gene>
<dbReference type="CDD" id="cd22162">
    <property type="entry name" value="F-box_AtSKIP3-like"/>
    <property type="match status" value="1"/>
</dbReference>
<dbReference type="Proteomes" id="UP000655225">
    <property type="component" value="Unassembled WGS sequence"/>
</dbReference>
<proteinExistence type="predicted"/>
<comment type="caution">
    <text evidence="2">The sequence shown here is derived from an EMBL/GenBank/DDBJ whole genome shotgun (WGS) entry which is preliminary data.</text>
</comment>
<dbReference type="InterPro" id="IPR001810">
    <property type="entry name" value="F-box_dom"/>
</dbReference>
<organism evidence="2 3">
    <name type="scientific">Tetracentron sinense</name>
    <name type="common">Spur-leaf</name>
    <dbReference type="NCBI Taxonomy" id="13715"/>
    <lineage>
        <taxon>Eukaryota</taxon>
        <taxon>Viridiplantae</taxon>
        <taxon>Streptophyta</taxon>
        <taxon>Embryophyta</taxon>
        <taxon>Tracheophyta</taxon>
        <taxon>Spermatophyta</taxon>
        <taxon>Magnoliopsida</taxon>
        <taxon>Trochodendrales</taxon>
        <taxon>Trochodendraceae</taxon>
        <taxon>Tetracentron</taxon>
    </lineage>
</organism>
<reference evidence="2 3" key="1">
    <citation type="submission" date="2020-04" db="EMBL/GenBank/DDBJ databases">
        <title>Plant Genome Project.</title>
        <authorList>
            <person name="Zhang R.-G."/>
        </authorList>
    </citation>
    <scope>NUCLEOTIDE SEQUENCE [LARGE SCALE GENOMIC DNA]</scope>
    <source>
        <strain evidence="2">YNK0</strain>
        <tissue evidence="2">Leaf</tissue>
    </source>
</reference>
<dbReference type="Pfam" id="PF14299">
    <property type="entry name" value="PP2"/>
    <property type="match status" value="1"/>
</dbReference>
<evidence type="ECO:0000259" key="1">
    <source>
        <dbReference type="SMART" id="SM00256"/>
    </source>
</evidence>
<dbReference type="InterPro" id="IPR025886">
    <property type="entry name" value="PP2-like"/>
</dbReference>
<keyword evidence="3" id="KW-1185">Reference proteome</keyword>
<dbReference type="Pfam" id="PF00646">
    <property type="entry name" value="F-box"/>
    <property type="match status" value="1"/>
</dbReference>
<evidence type="ECO:0000313" key="3">
    <source>
        <dbReference type="Proteomes" id="UP000655225"/>
    </source>
</evidence>
<accession>A0A834YHW0</accession>
<name>A0A834YHW0_TETSI</name>
<dbReference type="EMBL" id="JABCRI010000020">
    <property type="protein sequence ID" value="KAF8388370.1"/>
    <property type="molecule type" value="Genomic_DNA"/>
</dbReference>
<dbReference type="AlphaFoldDB" id="A0A834YHW0"/>
<dbReference type="SUPFAM" id="SSF81383">
    <property type="entry name" value="F-box domain"/>
    <property type="match status" value="1"/>
</dbReference>